<feature type="region of interest" description="Disordered" evidence="1">
    <location>
        <begin position="178"/>
        <end position="284"/>
    </location>
</feature>
<comment type="caution">
    <text evidence="2">The sequence shown here is derived from an EMBL/GenBank/DDBJ whole genome shotgun (WGS) entry which is preliminary data.</text>
</comment>
<feature type="compositionally biased region" description="Polar residues" evidence="1">
    <location>
        <begin position="218"/>
        <end position="238"/>
    </location>
</feature>
<keyword evidence="3" id="KW-1185">Reference proteome</keyword>
<reference evidence="2" key="1">
    <citation type="submission" date="2023-08" db="EMBL/GenBank/DDBJ databases">
        <authorList>
            <person name="Chen Y."/>
            <person name="Shah S."/>
            <person name="Dougan E. K."/>
            <person name="Thang M."/>
            <person name="Chan C."/>
        </authorList>
    </citation>
    <scope>NUCLEOTIDE SEQUENCE</scope>
</reference>
<dbReference type="Proteomes" id="UP001178507">
    <property type="component" value="Unassembled WGS sequence"/>
</dbReference>
<feature type="region of interest" description="Disordered" evidence="1">
    <location>
        <begin position="114"/>
        <end position="153"/>
    </location>
</feature>
<feature type="compositionally biased region" description="Basic and acidic residues" evidence="1">
    <location>
        <begin position="241"/>
        <end position="258"/>
    </location>
</feature>
<evidence type="ECO:0000313" key="3">
    <source>
        <dbReference type="Proteomes" id="UP001178507"/>
    </source>
</evidence>
<accession>A0AA36JDM9</accession>
<evidence type="ECO:0000256" key="1">
    <source>
        <dbReference type="SAM" id="MobiDB-lite"/>
    </source>
</evidence>
<protein>
    <submittedName>
        <fullName evidence="2">Uncharacterized protein</fullName>
    </submittedName>
</protein>
<feature type="region of interest" description="Disordered" evidence="1">
    <location>
        <begin position="308"/>
        <end position="339"/>
    </location>
</feature>
<feature type="compositionally biased region" description="Basic and acidic residues" evidence="1">
    <location>
        <begin position="73"/>
        <end position="85"/>
    </location>
</feature>
<dbReference type="EMBL" id="CAUJNA010003534">
    <property type="protein sequence ID" value="CAJ1404298.1"/>
    <property type="molecule type" value="Genomic_DNA"/>
</dbReference>
<organism evidence="2 3">
    <name type="scientific">Effrenium voratum</name>
    <dbReference type="NCBI Taxonomy" id="2562239"/>
    <lineage>
        <taxon>Eukaryota</taxon>
        <taxon>Sar</taxon>
        <taxon>Alveolata</taxon>
        <taxon>Dinophyceae</taxon>
        <taxon>Suessiales</taxon>
        <taxon>Symbiodiniaceae</taxon>
        <taxon>Effrenium</taxon>
    </lineage>
</organism>
<dbReference type="AlphaFoldDB" id="A0AA36JDM9"/>
<gene>
    <name evidence="2" type="ORF">EVOR1521_LOCUS26767</name>
</gene>
<sequence>MAFPVPTLQLAGKTPQLTAAYSDDDFDDEEVTSDSEGDAALLAAQGDERMPIARTFLRPGSPEPPVGNAGTERTLDPRAYLEDDNARDRWDAAVSMSGAREAPIRVRAPLDEAPGWRMGVSAPELGGRANLLDEESEGDPNQAEGDEARNYPGYSWRETLNRFPALLQLYPLAAASEAGLEDPASEAGGRALSALDGLEGNEEYLNGHPGSAQKLPPSANQVSPPRSANSAGAASTPRSARKAEVPVAKDEPQVRRSSETPGPSIATPMSGRVDQTEKAPWLAASESWSKLDLADAWAEVERARRDLEQRERGLQQREAALRRSEARQRASERQLDEMRRRLEDYSEELEESMATVLAQQESLKEEQRRSAELHARARQMLEARRNGRKRREEMVPAFP</sequence>
<feature type="region of interest" description="Disordered" evidence="1">
    <location>
        <begin position="57"/>
        <end position="85"/>
    </location>
</feature>
<evidence type="ECO:0000313" key="2">
    <source>
        <dbReference type="EMBL" id="CAJ1404298.1"/>
    </source>
</evidence>
<name>A0AA36JDM9_9DINO</name>
<proteinExistence type="predicted"/>